<dbReference type="SUPFAM" id="SSF50475">
    <property type="entry name" value="FMN-binding split barrel"/>
    <property type="match status" value="1"/>
</dbReference>
<name>A0ABY3WBI2_9MICC</name>
<evidence type="ECO:0000313" key="5">
    <source>
        <dbReference type="Proteomes" id="UP000829069"/>
    </source>
</evidence>
<evidence type="ECO:0000259" key="3">
    <source>
        <dbReference type="SMART" id="SM00903"/>
    </source>
</evidence>
<dbReference type="InterPro" id="IPR012349">
    <property type="entry name" value="Split_barrel_FMN-bd"/>
</dbReference>
<keyword evidence="5" id="KW-1185">Reference proteome</keyword>
<dbReference type="SUPFAM" id="SSF55781">
    <property type="entry name" value="GAF domain-like"/>
    <property type="match status" value="1"/>
</dbReference>
<accession>A0ABY3WBI2</accession>
<dbReference type="PANTHER" id="PTHR30466:SF11">
    <property type="entry name" value="FLAVIN-DEPENDENT MONOOXYGENASE, REDUCTASE SUBUNIT HSAB"/>
    <property type="match status" value="1"/>
</dbReference>
<evidence type="ECO:0000313" key="4">
    <source>
        <dbReference type="EMBL" id="UNK45676.1"/>
    </source>
</evidence>
<dbReference type="PANTHER" id="PTHR30466">
    <property type="entry name" value="FLAVIN REDUCTASE"/>
    <property type="match status" value="1"/>
</dbReference>
<dbReference type="Proteomes" id="UP000829069">
    <property type="component" value="Chromosome"/>
</dbReference>
<gene>
    <name evidence="4" type="ORF">MNQ99_17450</name>
</gene>
<protein>
    <submittedName>
        <fullName evidence="4">Flavin reductase family protein</fullName>
    </submittedName>
</protein>
<comment type="similarity">
    <text evidence="1">Belongs to the non-flavoprotein flavin reductase family.</text>
</comment>
<dbReference type="Gene3D" id="3.30.450.40">
    <property type="match status" value="1"/>
</dbReference>
<dbReference type="Pfam" id="PF01613">
    <property type="entry name" value="Flavin_Reduct"/>
    <property type="match status" value="1"/>
</dbReference>
<evidence type="ECO:0000256" key="1">
    <source>
        <dbReference type="ARBA" id="ARBA00008898"/>
    </source>
</evidence>
<organism evidence="4 5">
    <name type="scientific">Arthrobacter sulfonylureivorans</name>
    <dbReference type="NCBI Taxonomy" id="2486855"/>
    <lineage>
        <taxon>Bacteria</taxon>
        <taxon>Bacillati</taxon>
        <taxon>Actinomycetota</taxon>
        <taxon>Actinomycetes</taxon>
        <taxon>Micrococcales</taxon>
        <taxon>Micrococcaceae</taxon>
        <taxon>Arthrobacter</taxon>
    </lineage>
</organism>
<dbReference type="InterPro" id="IPR002563">
    <property type="entry name" value="Flavin_Rdtase-like_dom"/>
</dbReference>
<dbReference type="InterPro" id="IPR029016">
    <property type="entry name" value="GAF-like_dom_sf"/>
</dbReference>
<feature type="domain" description="Flavin reductase like" evidence="3">
    <location>
        <begin position="15"/>
        <end position="159"/>
    </location>
</feature>
<evidence type="ECO:0000256" key="2">
    <source>
        <dbReference type="ARBA" id="ARBA00023002"/>
    </source>
</evidence>
<dbReference type="SMART" id="SM00903">
    <property type="entry name" value="Flavin_Reduct"/>
    <property type="match status" value="1"/>
</dbReference>
<proteinExistence type="inferred from homology"/>
<reference evidence="4 5" key="1">
    <citation type="submission" date="2022-03" db="EMBL/GenBank/DDBJ databases">
        <title>Isotopic signatures of nitrous oxide derived from detoxification processes.</title>
        <authorList>
            <person name="Behrendt U."/>
            <person name="Buchen C."/>
            <person name="Well R."/>
            <person name="Ulrich A."/>
            <person name="Rohe L."/>
            <person name="Kolb S."/>
            <person name="Schloter M."/>
            <person name="Horn M.A."/>
            <person name="Augustin J."/>
        </authorList>
    </citation>
    <scope>NUCLEOTIDE SEQUENCE [LARGE SCALE GENOMIC DNA]</scope>
    <source>
        <strain evidence="4 5">S4-C24</strain>
    </source>
</reference>
<dbReference type="EMBL" id="CP093326">
    <property type="protein sequence ID" value="UNK45676.1"/>
    <property type="molecule type" value="Genomic_DNA"/>
</dbReference>
<dbReference type="InterPro" id="IPR050268">
    <property type="entry name" value="NADH-dep_flavin_reductase"/>
</dbReference>
<dbReference type="RefSeq" id="WP_241913867.1">
    <property type="nucleotide sequence ID" value="NZ_CP093326.1"/>
</dbReference>
<dbReference type="Gene3D" id="2.30.110.10">
    <property type="entry name" value="Electron Transport, Fmn-binding Protein, Chain A"/>
    <property type="match status" value="1"/>
</dbReference>
<keyword evidence="2" id="KW-0560">Oxidoreductase</keyword>
<sequence length="382" mass="40859">MTAQALDYSTLREALGHHPTGVALITSLDSDGQALGMIVGTFTSVSVDPPLVGFFPMKSSRSFERIRESGFFTVNILAHDQEHVCRALMRRQPDKFEGLSWRPSAHGAPVLDDVVLSIDCDLAAVTEAGDHYLATGLVKDVQIHRPVAPLLQFQGGYGGFVPGSFVAPSDALVAESVSVVQGIRNGMEELANEANAEVTAYTKVGDHAVAVAIVKGQGVSTPTVLGSKLPLAPPFGEVFLSGASQEDVDEWLARASTIGEDMAQVSLQRLDHLRRHGWTGSHSGLFRDNRLFPALEDYGIEGVTPARHREIRKLLTEGVRDLQPPQPADGKAPGASLVAPIHNTAGRCEMMLRISHLPAMSGDEIRIWGQQLKALAGQAGSA</sequence>